<comment type="caution">
    <text evidence="11">The sequence shown here is derived from an EMBL/GenBank/DDBJ whole genome shotgun (WGS) entry which is preliminary data.</text>
</comment>
<keyword evidence="12" id="KW-1185">Reference proteome</keyword>
<evidence type="ECO:0000256" key="1">
    <source>
        <dbReference type="ARBA" id="ARBA00001164"/>
    </source>
</evidence>
<dbReference type="AlphaFoldDB" id="A0A4Q1AXB7"/>
<organism evidence="11 12">
    <name type="scientific">Halarcobacter mediterraneus</name>
    <dbReference type="NCBI Taxonomy" id="2023153"/>
    <lineage>
        <taxon>Bacteria</taxon>
        <taxon>Pseudomonadati</taxon>
        <taxon>Campylobacterota</taxon>
        <taxon>Epsilonproteobacteria</taxon>
        <taxon>Campylobacterales</taxon>
        <taxon>Arcobacteraceae</taxon>
        <taxon>Halarcobacter</taxon>
    </lineage>
</organism>
<evidence type="ECO:0000256" key="9">
    <source>
        <dbReference type="HAMAP-Rule" id="MF_00135"/>
    </source>
</evidence>
<evidence type="ECO:0000256" key="7">
    <source>
        <dbReference type="ARBA" id="ARBA00023141"/>
    </source>
</evidence>
<dbReference type="RefSeq" id="WP_129060072.1">
    <property type="nucleotide sequence ID" value="NZ_NXIE01000001.1"/>
</dbReference>
<evidence type="ECO:0000313" key="11">
    <source>
        <dbReference type="EMBL" id="RXK13963.1"/>
    </source>
</evidence>
<dbReference type="InterPro" id="IPR011060">
    <property type="entry name" value="RibuloseP-bd_barrel"/>
</dbReference>
<dbReference type="GO" id="GO:0004640">
    <property type="term" value="F:phosphoribosylanthranilate isomerase activity"/>
    <property type="evidence" value="ECO:0007669"/>
    <property type="project" value="UniProtKB-UniRule"/>
</dbReference>
<name>A0A4Q1AXB7_9BACT</name>
<comment type="similarity">
    <text evidence="9">Belongs to the TrpF family.</text>
</comment>
<dbReference type="HAMAP" id="MF_00135">
    <property type="entry name" value="PRAI"/>
    <property type="match status" value="1"/>
</dbReference>
<dbReference type="InterPro" id="IPR044643">
    <property type="entry name" value="TrpF_fam"/>
</dbReference>
<evidence type="ECO:0000256" key="2">
    <source>
        <dbReference type="ARBA" id="ARBA00004664"/>
    </source>
</evidence>
<evidence type="ECO:0000259" key="10">
    <source>
        <dbReference type="Pfam" id="PF00697"/>
    </source>
</evidence>
<accession>A0A4Q1AXB7</accession>
<evidence type="ECO:0000313" key="12">
    <source>
        <dbReference type="Proteomes" id="UP000289718"/>
    </source>
</evidence>
<keyword evidence="7 9" id="KW-0057">Aromatic amino acid biosynthesis</keyword>
<evidence type="ECO:0000256" key="4">
    <source>
        <dbReference type="ARBA" id="ARBA00022272"/>
    </source>
</evidence>
<dbReference type="InterPro" id="IPR013785">
    <property type="entry name" value="Aldolase_TIM"/>
</dbReference>
<feature type="domain" description="N-(5'phosphoribosyl) anthranilate isomerase (PRAI)" evidence="10">
    <location>
        <begin position="3"/>
        <end position="191"/>
    </location>
</feature>
<keyword evidence="8 9" id="KW-0413">Isomerase</keyword>
<dbReference type="Proteomes" id="UP000289718">
    <property type="component" value="Unassembled WGS sequence"/>
</dbReference>
<dbReference type="GO" id="GO:0000162">
    <property type="term" value="P:L-tryptophan biosynthetic process"/>
    <property type="evidence" value="ECO:0007669"/>
    <property type="project" value="UniProtKB-UniRule"/>
</dbReference>
<sequence>MKIKICGITNLDDALAAAEAGADALGFVFYDKSPRYIEPFEARKIVDALPPFIQTVGLFVNENSGYINQVCTNAKMQLAQVIDDDSFTDFDVLKFKYIKVIRAKSEKDIIENINNYVLVDAFVEEFGGAGKRVALEWFNKVDCSKIVLAGGLNQNNISEIKDYSFYGVDVSSGVEASKGKKDKQKMVNFVKAVNDIQ</sequence>
<evidence type="ECO:0000256" key="5">
    <source>
        <dbReference type="ARBA" id="ARBA00022605"/>
    </source>
</evidence>
<evidence type="ECO:0000256" key="8">
    <source>
        <dbReference type="ARBA" id="ARBA00023235"/>
    </source>
</evidence>
<gene>
    <name evidence="9" type="primary">trpF</name>
    <name evidence="11" type="ORF">CP965_00505</name>
</gene>
<dbReference type="PANTHER" id="PTHR42894">
    <property type="entry name" value="N-(5'-PHOSPHORIBOSYL)ANTHRANILATE ISOMERASE"/>
    <property type="match status" value="1"/>
</dbReference>
<dbReference type="Gene3D" id="3.20.20.70">
    <property type="entry name" value="Aldolase class I"/>
    <property type="match status" value="1"/>
</dbReference>
<comment type="pathway">
    <text evidence="2 9">Amino-acid biosynthesis; L-tryptophan biosynthesis; L-tryptophan from chorismate: step 3/5.</text>
</comment>
<dbReference type="CDD" id="cd00405">
    <property type="entry name" value="PRAI"/>
    <property type="match status" value="1"/>
</dbReference>
<proteinExistence type="inferred from homology"/>
<comment type="catalytic activity">
    <reaction evidence="1 9">
        <text>N-(5-phospho-beta-D-ribosyl)anthranilate = 1-(2-carboxyphenylamino)-1-deoxy-D-ribulose 5-phosphate</text>
        <dbReference type="Rhea" id="RHEA:21540"/>
        <dbReference type="ChEBI" id="CHEBI:18277"/>
        <dbReference type="ChEBI" id="CHEBI:58613"/>
        <dbReference type="EC" id="5.3.1.24"/>
    </reaction>
</comment>
<dbReference type="Pfam" id="PF00697">
    <property type="entry name" value="PRAI"/>
    <property type="match status" value="1"/>
</dbReference>
<dbReference type="OrthoDB" id="9796196at2"/>
<dbReference type="InterPro" id="IPR001240">
    <property type="entry name" value="PRAI_dom"/>
</dbReference>
<keyword evidence="6 9" id="KW-0822">Tryptophan biosynthesis</keyword>
<dbReference type="EMBL" id="NXIE01000001">
    <property type="protein sequence ID" value="RXK13963.1"/>
    <property type="molecule type" value="Genomic_DNA"/>
</dbReference>
<dbReference type="EC" id="5.3.1.24" evidence="3 9"/>
<dbReference type="UniPathway" id="UPA00035">
    <property type="reaction ID" value="UER00042"/>
</dbReference>
<reference evidence="11 12" key="1">
    <citation type="submission" date="2017-09" db="EMBL/GenBank/DDBJ databases">
        <title>Genomics of the genus Arcobacter.</title>
        <authorList>
            <person name="Perez-Cataluna A."/>
            <person name="Figueras M.J."/>
            <person name="Salas-Masso N."/>
        </authorList>
    </citation>
    <scope>NUCLEOTIDE SEQUENCE [LARGE SCALE GENOMIC DNA]</scope>
    <source>
        <strain evidence="11 12">F156-34</strain>
    </source>
</reference>
<evidence type="ECO:0000256" key="6">
    <source>
        <dbReference type="ARBA" id="ARBA00022822"/>
    </source>
</evidence>
<dbReference type="PANTHER" id="PTHR42894:SF1">
    <property type="entry name" value="N-(5'-PHOSPHORIBOSYL)ANTHRANILATE ISOMERASE"/>
    <property type="match status" value="1"/>
</dbReference>
<dbReference type="SUPFAM" id="SSF51366">
    <property type="entry name" value="Ribulose-phoshate binding barrel"/>
    <property type="match status" value="1"/>
</dbReference>
<protein>
    <recommendedName>
        <fullName evidence="4 9">N-(5'-phosphoribosyl)anthranilate isomerase</fullName>
        <shortName evidence="9">PRAI</shortName>
        <ecNumber evidence="3 9">5.3.1.24</ecNumber>
    </recommendedName>
</protein>
<keyword evidence="5 9" id="KW-0028">Amino-acid biosynthesis</keyword>
<evidence type="ECO:0000256" key="3">
    <source>
        <dbReference type="ARBA" id="ARBA00012572"/>
    </source>
</evidence>